<keyword evidence="2" id="KW-1185">Reference proteome</keyword>
<dbReference type="Pfam" id="PF02810">
    <property type="entry name" value="SEC-C"/>
    <property type="match status" value="1"/>
</dbReference>
<dbReference type="EMBL" id="CP018866">
    <property type="protein sequence ID" value="AST91362.1"/>
    <property type="molecule type" value="Genomic_DNA"/>
</dbReference>
<dbReference type="RefSeq" id="WP_066411732.1">
    <property type="nucleotide sequence ID" value="NZ_CP018866.1"/>
</dbReference>
<dbReference type="Gene3D" id="3.10.450.50">
    <property type="match status" value="1"/>
</dbReference>
<proteinExistence type="predicted"/>
<dbReference type="InterPro" id="IPR004027">
    <property type="entry name" value="SEC_C_motif"/>
</dbReference>
<dbReference type="Proteomes" id="UP000215224">
    <property type="component" value="Chromosome"/>
</dbReference>
<evidence type="ECO:0000313" key="2">
    <source>
        <dbReference type="Proteomes" id="UP000215224"/>
    </source>
</evidence>
<gene>
    <name evidence="1" type="ORF">BC6307_08765</name>
</gene>
<reference evidence="1 2" key="1">
    <citation type="submission" date="2016-12" db="EMBL/GenBank/DDBJ databases">
        <title>The whole genome sequencing and assembly of Bacillus cohnii DSM 6307T strain.</title>
        <authorList>
            <person name="Lee Y.-J."/>
            <person name="Yi H."/>
            <person name="Bahn Y.-S."/>
            <person name="Kim J.F."/>
            <person name="Lee D.-W."/>
        </authorList>
    </citation>
    <scope>NUCLEOTIDE SEQUENCE [LARGE SCALE GENOMIC DNA]</scope>
    <source>
        <strain evidence="1 2">DSM 6307</strain>
    </source>
</reference>
<dbReference type="AlphaFoldDB" id="A0A223KPD8"/>
<evidence type="ECO:0008006" key="3">
    <source>
        <dbReference type="Google" id="ProtNLM"/>
    </source>
</evidence>
<evidence type="ECO:0000313" key="1">
    <source>
        <dbReference type="EMBL" id="AST91362.1"/>
    </source>
</evidence>
<protein>
    <recommendedName>
        <fullName evidence="3">SEC-C motif-containing protein</fullName>
    </recommendedName>
</protein>
<accession>A0A223KPD8</accession>
<dbReference type="SUPFAM" id="SSF103642">
    <property type="entry name" value="Sec-C motif"/>
    <property type="match status" value="1"/>
</dbReference>
<dbReference type="KEGG" id="bcoh:BC6307_08765"/>
<sequence>MTKVGRNDNCPCGSGKKYKKCCEKKTIVSVEQLVRKELGDIQKEIIHFALSQYKSEIDEYVKPDIDESNDSLYYYSVLSYITTVKRNEGKTILEEYVENSEIKSTRQKTVDIVASWKAATLTVSVVERIDEQANMHVRNVVTNEHIIVRALDTVQKTEVGSLLFGTILPNEEEYIFFVEMLTVTREKANNITSKLLSQSEPAKYLQSNFIELIKWFILDEFDSVQGLDDVLVTTEDMEWNTVSQKEVAKLLEENVARYWGEEAFASLGISLWEQFCSRKNPRIQKPALYAGALIYLIDKLGPYSKDLTQSGIAEDFGITSSSISAKYKDLVTVLEDEILAIKQDFNEMNLAVESTS</sequence>
<organism evidence="1 2">
    <name type="scientific">Sutcliffiella cohnii</name>
    <dbReference type="NCBI Taxonomy" id="33932"/>
    <lineage>
        <taxon>Bacteria</taxon>
        <taxon>Bacillati</taxon>
        <taxon>Bacillota</taxon>
        <taxon>Bacilli</taxon>
        <taxon>Bacillales</taxon>
        <taxon>Bacillaceae</taxon>
        <taxon>Sutcliffiella</taxon>
    </lineage>
</organism>
<dbReference type="STRING" id="1314751.GCA_001591425_00533"/>
<name>A0A223KPD8_9BACI</name>